<dbReference type="GO" id="GO:0030866">
    <property type="term" value="P:cortical actin cytoskeleton organization"/>
    <property type="evidence" value="ECO:0007669"/>
    <property type="project" value="TreeGrafter"/>
</dbReference>
<accession>A0A1X7U8H8</accession>
<organism evidence="8">
    <name type="scientific">Amphimedon queenslandica</name>
    <name type="common">Sponge</name>
    <dbReference type="NCBI Taxonomy" id="400682"/>
    <lineage>
        <taxon>Eukaryota</taxon>
        <taxon>Metazoa</taxon>
        <taxon>Porifera</taxon>
        <taxon>Demospongiae</taxon>
        <taxon>Heteroscleromorpha</taxon>
        <taxon>Haplosclerida</taxon>
        <taxon>Niphatidae</taxon>
        <taxon>Amphimedon</taxon>
    </lineage>
</organism>
<feature type="compositionally biased region" description="Acidic residues" evidence="6">
    <location>
        <begin position="1095"/>
        <end position="1112"/>
    </location>
</feature>
<dbReference type="InterPro" id="IPR036322">
    <property type="entry name" value="WD40_repeat_dom_sf"/>
</dbReference>
<evidence type="ECO:0000259" key="7">
    <source>
        <dbReference type="Pfam" id="PF08366"/>
    </source>
</evidence>
<evidence type="ECO:0000313" key="8">
    <source>
        <dbReference type="EnsemblMetazoa" id="Aqu2.1.23963_001"/>
    </source>
</evidence>
<dbReference type="GO" id="GO:0032878">
    <property type="term" value="P:regulation of establishment or maintenance of cell polarity"/>
    <property type="evidence" value="ECO:0007669"/>
    <property type="project" value="TreeGrafter"/>
</dbReference>
<dbReference type="GO" id="GO:0005886">
    <property type="term" value="C:plasma membrane"/>
    <property type="evidence" value="ECO:0007669"/>
    <property type="project" value="TreeGrafter"/>
</dbReference>
<dbReference type="eggNOG" id="KOG1983">
    <property type="taxonomic scope" value="Eukaryota"/>
</dbReference>
<dbReference type="InterPro" id="IPR000664">
    <property type="entry name" value="Lethal2_giant"/>
</dbReference>
<dbReference type="GO" id="GO:0006887">
    <property type="term" value="P:exocytosis"/>
    <property type="evidence" value="ECO:0007669"/>
    <property type="project" value="UniProtKB-KW"/>
</dbReference>
<feature type="repeat" description="WD" evidence="5">
    <location>
        <begin position="224"/>
        <end position="265"/>
    </location>
</feature>
<dbReference type="SMART" id="SM00320">
    <property type="entry name" value="WD40"/>
    <property type="match status" value="5"/>
</dbReference>
<dbReference type="GO" id="GO:0006893">
    <property type="term" value="P:Golgi to plasma membrane transport"/>
    <property type="evidence" value="ECO:0007669"/>
    <property type="project" value="TreeGrafter"/>
</dbReference>
<dbReference type="PROSITE" id="PS50082">
    <property type="entry name" value="WD_REPEATS_2"/>
    <property type="match status" value="1"/>
</dbReference>
<dbReference type="STRING" id="400682.A0A1X7U8H8"/>
<dbReference type="AlphaFoldDB" id="A0A1X7U8H8"/>
<dbReference type="PANTHER" id="PTHR10241">
    <property type="entry name" value="LETHAL 2 GIANT LARVAE PROTEIN"/>
    <property type="match status" value="1"/>
</dbReference>
<evidence type="ECO:0000256" key="3">
    <source>
        <dbReference type="ARBA" id="ARBA00022574"/>
    </source>
</evidence>
<feature type="domain" description="Lethal giant larvae homologue 2" evidence="7">
    <location>
        <begin position="268"/>
        <end position="359"/>
    </location>
</feature>
<dbReference type="EnsemblMetazoa" id="XM_020000044.1">
    <property type="protein sequence ID" value="XP_019855603.1"/>
    <property type="gene ID" value="LOC100637679"/>
</dbReference>
<dbReference type="PANTHER" id="PTHR10241:SF29">
    <property type="entry name" value="LETHAL(2) GIANT LARVAE PROTEIN"/>
    <property type="match status" value="1"/>
</dbReference>
<protein>
    <recommendedName>
        <fullName evidence="7">Lethal giant larvae homologue 2 domain-containing protein</fullName>
    </recommendedName>
</protein>
<evidence type="ECO:0000256" key="1">
    <source>
        <dbReference type="ARBA" id="ARBA00008070"/>
    </source>
</evidence>
<keyword evidence="2" id="KW-0268">Exocytosis</keyword>
<keyword evidence="9" id="KW-1185">Reference proteome</keyword>
<evidence type="ECO:0000256" key="4">
    <source>
        <dbReference type="ARBA" id="ARBA00022737"/>
    </source>
</evidence>
<dbReference type="OrthoDB" id="19944at2759"/>
<dbReference type="InterPro" id="IPR001680">
    <property type="entry name" value="WD40_rpt"/>
</dbReference>
<dbReference type="SUPFAM" id="SSF50978">
    <property type="entry name" value="WD40 repeat-like"/>
    <property type="match status" value="2"/>
</dbReference>
<sequence>MPRFKRKGSGVSRIEPLSHDHFAFRKSVFHGFPMSPSAINFDDESQLLAIGTETGELRIYGQPGVEFAGRTSSEKTITKIFSFGSLYQYLTVQDDNSLLLWQLEGESGLPALKIANEFVMERDEGKTITSACLSKLAGHFYIGTESGNVYVLDVRLFMVKDDSINWANATALIQKSTQTHPGSVTSIELSPANHNKLLIGYEKGIIVLWDVTQPLPERNFPTTMEEIKQPLTSLSWQREGKKFMSAHKDSSLYYWNINSSTPEEGPTKQYGEVCEPIDRIKWLNSTSNPLDIFSGGLPSEDKDEHNIVTVIQGTEHVALDFSSRVIDFVTITDPDTKRGKALIVLCQQELLAFDLEAPKCPMIKKPYLHSIHSSPVTCLKAFDNCPKDILSVFEAASEANANSSTNNTYISAMAWPVNGGFVRVSDPPTLDLLVTGHASGSIKFWNTTSSAMDLIYELKTSSIFQNSDGEEFDEAAFSEFQWPPYRKVSSYDPYDDDTRLSIRFIDFCPYSLKLCIGGEGGQALTFAFNPEPAEVRVEHIVADIFIEEVRTRGRGGGLRNNAPLECKSDFIQLPAGFQPSLCLQCMPAMPVTALAFRPSYGLVAVANNKGFVVANFFTKCIVLVHPTVLSDGVEARNISRVQSMRRSLRSSLRRRSSTAIAEERRKIVASFNLESGIEEKRPSSARSPLKDRRTQSVDGQIFLDSGGPVVQVAIPPEQRGVVCHLLFSETHISGGGPHVSVIASTMGSSLIRYTIEVPTKDMKYTGPNRAFPAGKDYGLVHAAPIVGLFVLDHDMQPVPSPSEIEAKAAPSPNMEPPHYLVIVTQEQIKIISLPNMRSKRKEKVNNLIHERISKAWMIKAKVAAAPIGASRDWNNALVVMTTIGHILVYSLPDIKIMYHKELYVLPSDQKAMQSLIVSSNAESFHLRSFSELERQLLCSYNFSYHTSLQPNLHSFEGATGQATQRPQSRQQKPPELSSAPGRTSSSTNSTPARETSTSKPNSMRFRSSAQSETSLNTGTSVRSRSLSPGASMELAKKKSADQPIANGIDNELEPHPPVIPEVTPVAKDVMASAAAFTQIYDSKHQGSSSSSSSDSESESESDDDDDDDDVDEMVGGGGGTFFNPLLMDDENEGGASQELDTIIASSLQQLESARSFYERMQKQARGSET</sequence>
<dbReference type="GO" id="GO:0045159">
    <property type="term" value="F:myosin II binding"/>
    <property type="evidence" value="ECO:0007669"/>
    <property type="project" value="TreeGrafter"/>
</dbReference>
<feature type="compositionally biased region" description="Polar residues" evidence="6">
    <location>
        <begin position="960"/>
        <end position="971"/>
    </location>
</feature>
<comment type="similarity">
    <text evidence="1">Belongs to the WD repeat L(2)GL family.</text>
</comment>
<reference evidence="8" key="2">
    <citation type="submission" date="2017-05" db="UniProtKB">
        <authorList>
            <consortium name="EnsemblMetazoa"/>
        </authorList>
    </citation>
    <scope>IDENTIFICATION</scope>
</reference>
<dbReference type="GO" id="GO:0019905">
    <property type="term" value="F:syntaxin binding"/>
    <property type="evidence" value="ECO:0007669"/>
    <property type="project" value="TreeGrafter"/>
</dbReference>
<dbReference type="GO" id="GO:0051294">
    <property type="term" value="P:establishment of spindle orientation"/>
    <property type="evidence" value="ECO:0007669"/>
    <property type="project" value="TreeGrafter"/>
</dbReference>
<dbReference type="PRINTS" id="PR00962">
    <property type="entry name" value="LETHAL2GIANT"/>
</dbReference>
<dbReference type="GO" id="GO:0030864">
    <property type="term" value="C:cortical actin cytoskeleton"/>
    <property type="evidence" value="ECO:0007669"/>
    <property type="project" value="TreeGrafter"/>
</dbReference>
<feature type="region of interest" description="Disordered" evidence="6">
    <location>
        <begin position="1080"/>
        <end position="1138"/>
    </location>
</feature>
<evidence type="ECO:0000256" key="6">
    <source>
        <dbReference type="SAM" id="MobiDB-lite"/>
    </source>
</evidence>
<proteinExistence type="inferred from homology"/>
<dbReference type="Gene3D" id="2.130.10.10">
    <property type="entry name" value="YVTN repeat-like/Quinoprotein amine dehydrogenase"/>
    <property type="match status" value="2"/>
</dbReference>
<feature type="region of interest" description="Disordered" evidence="6">
    <location>
        <begin position="958"/>
        <end position="1039"/>
    </location>
</feature>
<keyword evidence="4" id="KW-0677">Repeat</keyword>
<dbReference type="KEGG" id="aqu:100637679"/>
<dbReference type="GO" id="GO:0008593">
    <property type="term" value="P:regulation of Notch signaling pathway"/>
    <property type="evidence" value="ECO:0007669"/>
    <property type="project" value="TreeGrafter"/>
</dbReference>
<dbReference type="EnsemblMetazoa" id="Aqu2.1.23963_001">
    <property type="protein sequence ID" value="Aqu2.1.23963_001"/>
    <property type="gene ID" value="Aqu2.1.23963"/>
</dbReference>
<dbReference type="Pfam" id="PF08366">
    <property type="entry name" value="LLGL"/>
    <property type="match status" value="1"/>
</dbReference>
<dbReference type="GO" id="GO:0005096">
    <property type="term" value="F:GTPase activator activity"/>
    <property type="evidence" value="ECO:0007669"/>
    <property type="project" value="TreeGrafter"/>
</dbReference>
<reference evidence="9" key="1">
    <citation type="journal article" date="2010" name="Nature">
        <title>The Amphimedon queenslandica genome and the evolution of animal complexity.</title>
        <authorList>
            <person name="Srivastava M."/>
            <person name="Simakov O."/>
            <person name="Chapman J."/>
            <person name="Fahey B."/>
            <person name="Gauthier M.E."/>
            <person name="Mitros T."/>
            <person name="Richards G.S."/>
            <person name="Conaco C."/>
            <person name="Dacre M."/>
            <person name="Hellsten U."/>
            <person name="Larroux C."/>
            <person name="Putnam N.H."/>
            <person name="Stanke M."/>
            <person name="Adamska M."/>
            <person name="Darling A."/>
            <person name="Degnan S.M."/>
            <person name="Oakley T.H."/>
            <person name="Plachetzki D.C."/>
            <person name="Zhai Y."/>
            <person name="Adamski M."/>
            <person name="Calcino A."/>
            <person name="Cummins S.F."/>
            <person name="Goodstein D.M."/>
            <person name="Harris C."/>
            <person name="Jackson D.J."/>
            <person name="Leys S.P."/>
            <person name="Shu S."/>
            <person name="Woodcroft B.J."/>
            <person name="Vervoort M."/>
            <person name="Kosik K.S."/>
            <person name="Manning G."/>
            <person name="Degnan B.M."/>
            <person name="Rokhsar D.S."/>
        </authorList>
    </citation>
    <scope>NUCLEOTIDE SEQUENCE [LARGE SCALE GENOMIC DNA]</scope>
</reference>
<keyword evidence="3 5" id="KW-0853">WD repeat</keyword>
<dbReference type="InterPro" id="IPR015943">
    <property type="entry name" value="WD40/YVTN_repeat-like_dom_sf"/>
</dbReference>
<dbReference type="Proteomes" id="UP000007879">
    <property type="component" value="Unassembled WGS sequence"/>
</dbReference>
<evidence type="ECO:0000256" key="5">
    <source>
        <dbReference type="PROSITE-ProRule" id="PRU00221"/>
    </source>
</evidence>
<name>A0A1X7U8H8_AMPQE</name>
<gene>
    <name evidence="8" type="primary">100637679</name>
</gene>
<dbReference type="InterPro" id="IPR013577">
    <property type="entry name" value="LLGL2"/>
</dbReference>
<feature type="compositionally biased region" description="Polar residues" evidence="6">
    <location>
        <begin position="980"/>
        <end position="1028"/>
    </location>
</feature>
<evidence type="ECO:0000256" key="2">
    <source>
        <dbReference type="ARBA" id="ARBA00022483"/>
    </source>
</evidence>
<dbReference type="InParanoid" id="A0A1X7U8H8"/>
<evidence type="ECO:0000313" key="9">
    <source>
        <dbReference type="Proteomes" id="UP000007879"/>
    </source>
</evidence>